<evidence type="ECO:0000313" key="3">
    <source>
        <dbReference type="Proteomes" id="UP000070054"/>
    </source>
</evidence>
<gene>
    <name evidence="2" type="ORF">CNYM01_13430</name>
</gene>
<reference evidence="2 3" key="1">
    <citation type="submission" date="2014-02" db="EMBL/GenBank/DDBJ databases">
        <title>The genome sequence of Colletotrichum nymphaeae SA-01.</title>
        <authorList>
            <person name="Baroncelli R."/>
            <person name="Thon M.R."/>
        </authorList>
    </citation>
    <scope>NUCLEOTIDE SEQUENCE [LARGE SCALE GENOMIC DNA]</scope>
    <source>
        <strain evidence="2 3">SA-01</strain>
    </source>
</reference>
<organism evidence="2 3">
    <name type="scientific">Colletotrichum nymphaeae SA-01</name>
    <dbReference type="NCBI Taxonomy" id="1460502"/>
    <lineage>
        <taxon>Eukaryota</taxon>
        <taxon>Fungi</taxon>
        <taxon>Dikarya</taxon>
        <taxon>Ascomycota</taxon>
        <taxon>Pezizomycotina</taxon>
        <taxon>Sordariomycetes</taxon>
        <taxon>Hypocreomycetidae</taxon>
        <taxon>Glomerellales</taxon>
        <taxon>Glomerellaceae</taxon>
        <taxon>Colletotrichum</taxon>
        <taxon>Colletotrichum acutatum species complex</taxon>
    </lineage>
</organism>
<evidence type="ECO:0000313" key="2">
    <source>
        <dbReference type="EMBL" id="KXH27567.1"/>
    </source>
</evidence>
<accession>A0A135RVQ5</accession>
<dbReference type="EMBL" id="JEMN01001765">
    <property type="protein sequence ID" value="KXH27567.1"/>
    <property type="molecule type" value="Genomic_DNA"/>
</dbReference>
<dbReference type="Proteomes" id="UP000070054">
    <property type="component" value="Unassembled WGS sequence"/>
</dbReference>
<proteinExistence type="predicted"/>
<comment type="caution">
    <text evidence="2">The sequence shown here is derived from an EMBL/GenBank/DDBJ whole genome shotgun (WGS) entry which is preliminary data.</text>
</comment>
<dbReference type="AlphaFoldDB" id="A0A135RVQ5"/>
<protein>
    <submittedName>
        <fullName evidence="2">Uncharacterized protein</fullName>
    </submittedName>
</protein>
<name>A0A135RVQ5_9PEZI</name>
<evidence type="ECO:0000256" key="1">
    <source>
        <dbReference type="SAM" id="MobiDB-lite"/>
    </source>
</evidence>
<feature type="region of interest" description="Disordered" evidence="1">
    <location>
        <begin position="47"/>
        <end position="73"/>
    </location>
</feature>
<sequence length="299" mass="33104">MSQTPYGHGVRKHCSIPPPVIQIYQRIFNDTCLNASWHMGTFLGQPAEGEQAEGEQADAANGMASKPPGSSRYHRRRARFDLANRVFPPWNAPHPPSCVENWSIAPGPCAIAQAYELDELGGRREETTLACTRRIPLPEAHAPGHVACTFLPCTTAHNGQPHALHLHDKQTQEANEVSDPLACLALYCGRVAHTTAYKDDETRNDVVVLLRRTTASVGRLRDGETQAQVTPMSGRIGHPLPFDPESLDRACSPWGWDVFHMLRVRINNCISKVVFTNIDIPSIHSQRFPSTIQRAEADV</sequence>
<keyword evidence="3" id="KW-1185">Reference proteome</keyword>